<feature type="compositionally biased region" description="Polar residues" evidence="1">
    <location>
        <begin position="81"/>
        <end position="90"/>
    </location>
</feature>
<dbReference type="AlphaFoldDB" id="A0A9W4UCS9"/>
<proteinExistence type="predicted"/>
<comment type="caution">
    <text evidence="2">The sequence shown here is derived from an EMBL/GenBank/DDBJ whole genome shotgun (WGS) entry which is preliminary data.</text>
</comment>
<feature type="compositionally biased region" description="Basic residues" evidence="1">
    <location>
        <begin position="91"/>
        <end position="105"/>
    </location>
</feature>
<keyword evidence="3" id="KW-1185">Reference proteome</keyword>
<organism evidence="2 3">
    <name type="scientific">Periconia digitata</name>
    <dbReference type="NCBI Taxonomy" id="1303443"/>
    <lineage>
        <taxon>Eukaryota</taxon>
        <taxon>Fungi</taxon>
        <taxon>Dikarya</taxon>
        <taxon>Ascomycota</taxon>
        <taxon>Pezizomycotina</taxon>
        <taxon>Dothideomycetes</taxon>
        <taxon>Pleosporomycetidae</taxon>
        <taxon>Pleosporales</taxon>
        <taxon>Massarineae</taxon>
        <taxon>Periconiaceae</taxon>
        <taxon>Periconia</taxon>
    </lineage>
</organism>
<evidence type="ECO:0000313" key="3">
    <source>
        <dbReference type="Proteomes" id="UP001152607"/>
    </source>
</evidence>
<feature type="region of interest" description="Disordered" evidence="1">
    <location>
        <begin position="1"/>
        <end position="159"/>
    </location>
</feature>
<protein>
    <submittedName>
        <fullName evidence="2">Uncharacterized protein</fullName>
    </submittedName>
</protein>
<feature type="compositionally biased region" description="Polar residues" evidence="1">
    <location>
        <begin position="111"/>
        <end position="124"/>
    </location>
</feature>
<feature type="compositionally biased region" description="Low complexity" evidence="1">
    <location>
        <begin position="24"/>
        <end position="35"/>
    </location>
</feature>
<dbReference type="Proteomes" id="UP001152607">
    <property type="component" value="Unassembled WGS sequence"/>
</dbReference>
<feature type="compositionally biased region" description="Polar residues" evidence="1">
    <location>
        <begin position="140"/>
        <end position="150"/>
    </location>
</feature>
<evidence type="ECO:0000256" key="1">
    <source>
        <dbReference type="SAM" id="MobiDB-lite"/>
    </source>
</evidence>
<name>A0A9W4UCS9_9PLEO</name>
<gene>
    <name evidence="2" type="ORF">PDIGIT_LOCUS5571</name>
</gene>
<sequence length="221" mass="24644">MAPFLKKVRTATLGEKPNPYNKRNNPSNPTYNPTSVSQDPDPLSLPENTTTVSPRGSIDYLAEARQASGRDPVTGKRAIPATSSEGNQASHKPRSFMKLRHKIGASHRDANPNSNQDNSGSTDPANPFADPEPEPHAKANSGTQQQTADSNGNHNNGNVNMRYEQYIWQMRERELARQAWQEPAGGSFYAPPRRDDMTYYTWGRPQAQPSVESFFRDGKFR</sequence>
<dbReference type="EMBL" id="CAOQHR010000003">
    <property type="protein sequence ID" value="CAI6332546.1"/>
    <property type="molecule type" value="Genomic_DNA"/>
</dbReference>
<dbReference type="OrthoDB" id="3782326at2759"/>
<reference evidence="2" key="1">
    <citation type="submission" date="2023-01" db="EMBL/GenBank/DDBJ databases">
        <authorList>
            <person name="Van Ghelder C."/>
            <person name="Rancurel C."/>
        </authorList>
    </citation>
    <scope>NUCLEOTIDE SEQUENCE</scope>
    <source>
        <strain evidence="2">CNCM I-4278</strain>
    </source>
</reference>
<evidence type="ECO:0000313" key="2">
    <source>
        <dbReference type="EMBL" id="CAI6332546.1"/>
    </source>
</evidence>
<accession>A0A9W4UCS9</accession>